<protein>
    <submittedName>
        <fullName evidence="1">Polycystin Cation Channel (PCC) Family</fullName>
    </submittedName>
</protein>
<dbReference type="AlphaFoldDB" id="A0A0W8D9S0"/>
<sequence>MGVQPDGVKCTYNYKILGYINIDDLVGITKMGFQNYQQFCQSGGIEFKARNTGRGFEVEQCIDFWKNPGDQNANANRAAQMVTMYNQLISSGKSPNMSPLPSVESMSASNPKCYLNSPVCARAQFGCKRSLFSQICSVCSGPDAGCEKAPAGYSFPNLTLPPGN</sequence>
<dbReference type="Proteomes" id="UP000054636">
    <property type="component" value="Unassembled WGS sequence"/>
</dbReference>
<evidence type="ECO:0000313" key="2">
    <source>
        <dbReference type="Proteomes" id="UP000054636"/>
    </source>
</evidence>
<name>A0A0W8D9S0_PHYNI</name>
<proteinExistence type="predicted"/>
<comment type="caution">
    <text evidence="1">The sequence shown here is derived from an EMBL/GenBank/DDBJ whole genome shotgun (WGS) entry which is preliminary data.</text>
</comment>
<gene>
    <name evidence="1" type="ORF">AM588_10006216</name>
</gene>
<reference evidence="1 2" key="1">
    <citation type="submission" date="2015-11" db="EMBL/GenBank/DDBJ databases">
        <title>Genomes and virulence difference between two physiological races of Phytophthora nicotianae.</title>
        <authorList>
            <person name="Liu H."/>
            <person name="Ma X."/>
            <person name="Yu H."/>
            <person name="Fang D."/>
            <person name="Li Y."/>
            <person name="Wang X."/>
            <person name="Wang W."/>
            <person name="Dong Y."/>
            <person name="Xiao B."/>
        </authorList>
    </citation>
    <scope>NUCLEOTIDE SEQUENCE [LARGE SCALE GENOMIC DNA]</scope>
    <source>
        <strain evidence="2">race 1</strain>
    </source>
</reference>
<dbReference type="PANTHER" id="PTHR33946:SF4">
    <property type="entry name" value="COAGULATION FACTOR XI"/>
    <property type="match status" value="1"/>
</dbReference>
<organism evidence="1 2">
    <name type="scientific">Phytophthora nicotianae</name>
    <name type="common">Potato buckeye rot agent</name>
    <name type="synonym">Phytophthora parasitica</name>
    <dbReference type="NCBI Taxonomy" id="4792"/>
    <lineage>
        <taxon>Eukaryota</taxon>
        <taxon>Sar</taxon>
        <taxon>Stramenopiles</taxon>
        <taxon>Oomycota</taxon>
        <taxon>Peronosporomycetes</taxon>
        <taxon>Peronosporales</taxon>
        <taxon>Peronosporaceae</taxon>
        <taxon>Phytophthora</taxon>
    </lineage>
</organism>
<evidence type="ECO:0000313" key="1">
    <source>
        <dbReference type="EMBL" id="KUF93107.1"/>
    </source>
</evidence>
<accession>A0A0W8D9S0</accession>
<dbReference type="EMBL" id="LNFP01000414">
    <property type="protein sequence ID" value="KUF93107.1"/>
    <property type="molecule type" value="Genomic_DNA"/>
</dbReference>
<dbReference type="PANTHER" id="PTHR33946">
    <property type="match status" value="1"/>
</dbReference>